<name>A0A9P4JF57_9PLEO</name>
<evidence type="ECO:0000313" key="3">
    <source>
        <dbReference type="Proteomes" id="UP000799536"/>
    </source>
</evidence>
<dbReference type="InterPro" id="IPR000182">
    <property type="entry name" value="GNAT_dom"/>
</dbReference>
<dbReference type="PANTHER" id="PTHR42791">
    <property type="entry name" value="GNAT FAMILY ACETYLTRANSFERASE"/>
    <property type="match status" value="1"/>
</dbReference>
<accession>A0A9P4JF57</accession>
<evidence type="ECO:0000259" key="1">
    <source>
        <dbReference type="PROSITE" id="PS51186"/>
    </source>
</evidence>
<dbReference type="PANTHER" id="PTHR42791:SF14">
    <property type="entry name" value="N-ACETYLTRANSFERASE DOMAIN-CONTAINING PROTEIN"/>
    <property type="match status" value="1"/>
</dbReference>
<keyword evidence="3" id="KW-1185">Reference proteome</keyword>
<evidence type="ECO:0000313" key="2">
    <source>
        <dbReference type="EMBL" id="KAF2198015.1"/>
    </source>
</evidence>
<protein>
    <submittedName>
        <fullName evidence="2">Acyl-CoA N-acyltransferase</fullName>
    </submittedName>
</protein>
<dbReference type="OrthoDB" id="2115692at2759"/>
<dbReference type="InterPro" id="IPR016181">
    <property type="entry name" value="Acyl_CoA_acyltransferase"/>
</dbReference>
<gene>
    <name evidence="2" type="ORF">GQ43DRAFT_180038</name>
</gene>
<dbReference type="Gene3D" id="3.40.630.30">
    <property type="match status" value="1"/>
</dbReference>
<proteinExistence type="predicted"/>
<organism evidence="2 3">
    <name type="scientific">Delitschia confertaspora ATCC 74209</name>
    <dbReference type="NCBI Taxonomy" id="1513339"/>
    <lineage>
        <taxon>Eukaryota</taxon>
        <taxon>Fungi</taxon>
        <taxon>Dikarya</taxon>
        <taxon>Ascomycota</taxon>
        <taxon>Pezizomycotina</taxon>
        <taxon>Dothideomycetes</taxon>
        <taxon>Pleosporomycetidae</taxon>
        <taxon>Pleosporales</taxon>
        <taxon>Delitschiaceae</taxon>
        <taxon>Delitschia</taxon>
    </lineage>
</organism>
<dbReference type="Pfam" id="PF00583">
    <property type="entry name" value="Acetyltransf_1"/>
    <property type="match status" value="1"/>
</dbReference>
<dbReference type="PROSITE" id="PS51186">
    <property type="entry name" value="GNAT"/>
    <property type="match status" value="1"/>
</dbReference>
<dbReference type="InterPro" id="IPR052523">
    <property type="entry name" value="Trichothecene_AcTrans"/>
</dbReference>
<dbReference type="GO" id="GO:0016747">
    <property type="term" value="F:acyltransferase activity, transferring groups other than amino-acyl groups"/>
    <property type="evidence" value="ECO:0007669"/>
    <property type="project" value="InterPro"/>
</dbReference>
<dbReference type="AlphaFoldDB" id="A0A9P4JF57"/>
<dbReference type="Proteomes" id="UP000799536">
    <property type="component" value="Unassembled WGS sequence"/>
</dbReference>
<dbReference type="CDD" id="cd04301">
    <property type="entry name" value="NAT_SF"/>
    <property type="match status" value="1"/>
</dbReference>
<reference evidence="2" key="1">
    <citation type="journal article" date="2020" name="Stud. Mycol.">
        <title>101 Dothideomycetes genomes: a test case for predicting lifestyles and emergence of pathogens.</title>
        <authorList>
            <person name="Haridas S."/>
            <person name="Albert R."/>
            <person name="Binder M."/>
            <person name="Bloem J."/>
            <person name="Labutti K."/>
            <person name="Salamov A."/>
            <person name="Andreopoulos B."/>
            <person name="Baker S."/>
            <person name="Barry K."/>
            <person name="Bills G."/>
            <person name="Bluhm B."/>
            <person name="Cannon C."/>
            <person name="Castanera R."/>
            <person name="Culley D."/>
            <person name="Daum C."/>
            <person name="Ezra D."/>
            <person name="Gonzalez J."/>
            <person name="Henrissat B."/>
            <person name="Kuo A."/>
            <person name="Liang C."/>
            <person name="Lipzen A."/>
            <person name="Lutzoni F."/>
            <person name="Magnuson J."/>
            <person name="Mondo S."/>
            <person name="Nolan M."/>
            <person name="Ohm R."/>
            <person name="Pangilinan J."/>
            <person name="Park H.-J."/>
            <person name="Ramirez L."/>
            <person name="Alfaro M."/>
            <person name="Sun H."/>
            <person name="Tritt A."/>
            <person name="Yoshinaga Y."/>
            <person name="Zwiers L.-H."/>
            <person name="Turgeon B."/>
            <person name="Goodwin S."/>
            <person name="Spatafora J."/>
            <person name="Crous P."/>
            <person name="Grigoriev I."/>
        </authorList>
    </citation>
    <scope>NUCLEOTIDE SEQUENCE</scope>
    <source>
        <strain evidence="2">ATCC 74209</strain>
    </source>
</reference>
<sequence>MPLQLSPLNPDEIGDFVRIQCAAFQSGMAHKMSLPLTPEKRQSMRDRNLKSLREDSDCHYLKVVDTDTNEIIACAKWRINLSERSEEVVEKTLPVVDESEGANRAERDFMRWLRENRWEWMGGRPFYLLHILVTDPKHHRRGAGGMLLRWGIEQADRDGLPSYLEASEDGRPLYERNGFKAIKEGWFDPTDYGGEGPKECNTIMIRDPIQ</sequence>
<dbReference type="SUPFAM" id="SSF55729">
    <property type="entry name" value="Acyl-CoA N-acyltransferases (Nat)"/>
    <property type="match status" value="1"/>
</dbReference>
<feature type="domain" description="N-acetyltransferase" evidence="1">
    <location>
        <begin position="3"/>
        <end position="209"/>
    </location>
</feature>
<comment type="caution">
    <text evidence="2">The sequence shown here is derived from an EMBL/GenBank/DDBJ whole genome shotgun (WGS) entry which is preliminary data.</text>
</comment>
<dbReference type="EMBL" id="ML994178">
    <property type="protein sequence ID" value="KAF2198015.1"/>
    <property type="molecule type" value="Genomic_DNA"/>
</dbReference>